<dbReference type="Gramene" id="ERN06739">
    <property type="protein sequence ID" value="ERN06739"/>
    <property type="gene ID" value="AMTR_s00005p00079980"/>
</dbReference>
<name>W1PGC4_AMBTC</name>
<sequence>MRKRVLELRHLFFGGSDEQNYELGLDRVSDSEMFYLVSMYFSCPNGFGIPSRVLEPKNLCGSLMLSTHLPITVTRLSCKVN</sequence>
<evidence type="ECO:0000313" key="1">
    <source>
        <dbReference type="EMBL" id="ERN06739.1"/>
    </source>
</evidence>
<dbReference type="Proteomes" id="UP000017836">
    <property type="component" value="Unassembled WGS sequence"/>
</dbReference>
<accession>W1PGC4</accession>
<dbReference type="AlphaFoldDB" id="W1PGC4"/>
<proteinExistence type="predicted"/>
<dbReference type="EMBL" id="KI393866">
    <property type="protein sequence ID" value="ERN06739.1"/>
    <property type="molecule type" value="Genomic_DNA"/>
</dbReference>
<reference evidence="2" key="1">
    <citation type="journal article" date="2013" name="Science">
        <title>The Amborella genome and the evolution of flowering plants.</title>
        <authorList>
            <consortium name="Amborella Genome Project"/>
        </authorList>
    </citation>
    <scope>NUCLEOTIDE SEQUENCE [LARGE SCALE GENOMIC DNA]</scope>
</reference>
<dbReference type="STRING" id="13333.W1PGC4"/>
<organism evidence="1 2">
    <name type="scientific">Amborella trichopoda</name>
    <dbReference type="NCBI Taxonomy" id="13333"/>
    <lineage>
        <taxon>Eukaryota</taxon>
        <taxon>Viridiplantae</taxon>
        <taxon>Streptophyta</taxon>
        <taxon>Embryophyta</taxon>
        <taxon>Tracheophyta</taxon>
        <taxon>Spermatophyta</taxon>
        <taxon>Magnoliopsida</taxon>
        <taxon>Amborellales</taxon>
        <taxon>Amborellaceae</taxon>
        <taxon>Amborella</taxon>
    </lineage>
</organism>
<gene>
    <name evidence="1" type="ORF">AMTR_s00005p00079980</name>
</gene>
<keyword evidence="2" id="KW-1185">Reference proteome</keyword>
<evidence type="ECO:0000313" key="2">
    <source>
        <dbReference type="Proteomes" id="UP000017836"/>
    </source>
</evidence>
<dbReference type="HOGENOM" id="CLU_2577024_0_0_1"/>
<protein>
    <submittedName>
        <fullName evidence="1">Uncharacterized protein</fullName>
    </submittedName>
</protein>